<feature type="transmembrane region" description="Helical" evidence="1">
    <location>
        <begin position="234"/>
        <end position="259"/>
    </location>
</feature>
<gene>
    <name evidence="2" type="primary">wzy</name>
</gene>
<dbReference type="EMBL" id="MK463671">
    <property type="protein sequence ID" value="QFC18052.1"/>
    <property type="molecule type" value="Genomic_DNA"/>
</dbReference>
<feature type="transmembrane region" description="Helical" evidence="1">
    <location>
        <begin position="119"/>
        <end position="144"/>
    </location>
</feature>
<protein>
    <submittedName>
        <fullName evidence="2">Putative membrane protein</fullName>
    </submittedName>
</protein>
<feature type="transmembrane region" description="Helical" evidence="1">
    <location>
        <begin position="86"/>
        <end position="107"/>
    </location>
</feature>
<feature type="transmembrane region" description="Helical" evidence="1">
    <location>
        <begin position="32"/>
        <end position="53"/>
    </location>
</feature>
<reference evidence="2" key="2">
    <citation type="submission" date="2019-01" db="EMBL/GenBank/DDBJ databases">
        <authorList>
            <person name="Pang Y."/>
            <person name="Liu B."/>
            <person name="Guo X."/>
        </authorList>
    </citation>
    <scope>NUCLEOTIDE SEQUENCE</scope>
    <source>
        <strain evidence="2">G2854</strain>
    </source>
</reference>
<keyword evidence="1" id="KW-0812">Transmembrane</keyword>
<keyword evidence="1" id="KW-0472">Membrane</keyword>
<evidence type="ECO:0000256" key="1">
    <source>
        <dbReference type="SAM" id="Phobius"/>
    </source>
</evidence>
<sequence length="422" mass="48448">MIFTSKGYLNLLLVTIFLFFLSRQNILNLGALAYFNHIYILICIVAFFICIIYKPVKKRFIFLSFILFAYSAFMVFRNGIPVINILQTFLTLKFVFVFFVMAYALNTDRPMLLAKFTKALTYILLFSSLFVISDYLVPNIFYTLAKDGRGIMGVTPGSFFGSRVLYSGFLLLYSILLLSFKYNNDSKRYFVYKPKVYWSLLLFAFVLLFLTFSRKELLILLVAYGITVMYKNKGLIRLLGTIALVAVAPVILAGLWFVLGDSIQANFNENYVRYKIFYYAMEIFEYNFPFGAGPGTYGTVMSKMYTDVYTFFNVDRAIIGYGSQIEGPIFDLFFVSLIAEYGLGIIFVMWFIFQPFFAEKDSYVDQVVHVRLIRINGFLMLVGIGSMVPIMGNMIGLLLFFLLGILTSNNAIFVHSRKRANA</sequence>
<reference evidence="3" key="1">
    <citation type="journal article" date="2019" name="Int. J. Food Microbiol.">
        <title>Developing a novel molecular serotyping system based on capsular polysaccharide synthesis gene clusters of Vibrio parahaemolyticus.</title>
        <authorList>
            <person name="Pang Y."/>
            <person name="Guo X."/>
            <person name="Tian X."/>
            <person name="Liu F."/>
            <person name="Wang L."/>
            <person name="Wu J."/>
            <person name="Zhang S."/>
            <person name="Li S."/>
            <person name="Liu B."/>
        </authorList>
    </citation>
    <scope>NUCLEOTIDE SEQUENCE</scope>
    <source>
        <strain evidence="3">G2854</strain>
    </source>
</reference>
<evidence type="ECO:0000313" key="3">
    <source>
        <dbReference type="EMBL" id="QFC18459.1"/>
    </source>
</evidence>
<dbReference type="AlphaFoldDB" id="A0A5P4S7X9"/>
<accession>A0A5P4S7X9</accession>
<feature type="transmembrane region" description="Helical" evidence="1">
    <location>
        <begin position="60"/>
        <end position="80"/>
    </location>
</feature>
<feature type="transmembrane region" description="Helical" evidence="1">
    <location>
        <begin position="164"/>
        <end position="184"/>
    </location>
</feature>
<proteinExistence type="predicted"/>
<dbReference type="RefSeq" id="WP_065870270.1">
    <property type="nucleotide sequence ID" value="NZ_JANFUO010000039.1"/>
</dbReference>
<feature type="transmembrane region" description="Helical" evidence="1">
    <location>
        <begin position="196"/>
        <end position="214"/>
    </location>
</feature>
<name>A0A5P4S7X9_VIBPH</name>
<keyword evidence="1" id="KW-1133">Transmembrane helix</keyword>
<feature type="transmembrane region" description="Helical" evidence="1">
    <location>
        <begin position="373"/>
        <end position="406"/>
    </location>
</feature>
<dbReference type="EMBL" id="MK482100">
    <property type="protein sequence ID" value="QFC18459.1"/>
    <property type="molecule type" value="Genomic_DNA"/>
</dbReference>
<evidence type="ECO:0000313" key="2">
    <source>
        <dbReference type="EMBL" id="QFC18052.1"/>
    </source>
</evidence>
<organism evidence="2">
    <name type="scientific">Vibrio parahaemolyticus</name>
    <dbReference type="NCBI Taxonomy" id="670"/>
    <lineage>
        <taxon>Bacteria</taxon>
        <taxon>Pseudomonadati</taxon>
        <taxon>Pseudomonadota</taxon>
        <taxon>Gammaproteobacteria</taxon>
        <taxon>Vibrionales</taxon>
        <taxon>Vibrionaceae</taxon>
        <taxon>Vibrio</taxon>
    </lineage>
</organism>
<feature type="transmembrane region" description="Helical" evidence="1">
    <location>
        <begin position="332"/>
        <end position="353"/>
    </location>
</feature>
<feature type="transmembrane region" description="Helical" evidence="1">
    <location>
        <begin position="7"/>
        <end position="26"/>
    </location>
</feature>